<evidence type="ECO:0000313" key="8">
    <source>
        <dbReference type="Proteomes" id="UP000774000"/>
    </source>
</evidence>
<keyword evidence="3 5" id="KW-1133">Transmembrane helix</keyword>
<evidence type="ECO:0000256" key="3">
    <source>
        <dbReference type="ARBA" id="ARBA00022989"/>
    </source>
</evidence>
<proteinExistence type="inferred from homology"/>
<dbReference type="Proteomes" id="UP000774000">
    <property type="component" value="Unassembled WGS sequence"/>
</dbReference>
<dbReference type="GO" id="GO:0055085">
    <property type="term" value="P:transmembrane transport"/>
    <property type="evidence" value="ECO:0007669"/>
    <property type="project" value="InterPro"/>
</dbReference>
<keyword evidence="2 5" id="KW-0812">Transmembrane</keyword>
<feature type="transmembrane region" description="Helical" evidence="5">
    <location>
        <begin position="201"/>
        <end position="223"/>
    </location>
</feature>
<gene>
    <name evidence="7" type="ORF">JOC47_001200</name>
</gene>
<dbReference type="RefSeq" id="WP_338035326.1">
    <property type="nucleotide sequence ID" value="NZ_JAFBDQ010000005.1"/>
</dbReference>
<dbReference type="SUPFAM" id="SSF161098">
    <property type="entry name" value="MetI-like"/>
    <property type="match status" value="1"/>
</dbReference>
<feature type="transmembrane region" description="Helical" evidence="5">
    <location>
        <begin position="67"/>
        <end position="88"/>
    </location>
</feature>
<feature type="transmembrane region" description="Helical" evidence="5">
    <location>
        <begin position="94"/>
        <end position="115"/>
    </location>
</feature>
<dbReference type="Gene3D" id="1.10.3720.10">
    <property type="entry name" value="MetI-like"/>
    <property type="match status" value="1"/>
</dbReference>
<dbReference type="AlphaFoldDB" id="A0A939BP10"/>
<accession>A0A939BP10</accession>
<dbReference type="InterPro" id="IPR000515">
    <property type="entry name" value="MetI-like"/>
</dbReference>
<evidence type="ECO:0000259" key="6">
    <source>
        <dbReference type="PROSITE" id="PS50928"/>
    </source>
</evidence>
<feature type="transmembrane region" description="Helical" evidence="5">
    <location>
        <begin position="29"/>
        <end position="55"/>
    </location>
</feature>
<protein>
    <submittedName>
        <fullName evidence="7">ABC-type dipeptide/oligopeptide/nickel transport system permease subunit</fullName>
    </submittedName>
</protein>
<sequence length="239" mass="26225">MEEPAHLFLLGTDNYGRDLLTRLLHGGRVSMFLGFAGILITSFFGLLIGGIAGYYGGWIDNLLMRGVEVMLSIPSFYLLLALAAVLPIEMSSTLRFFLIIIILSFIGWAGMARVIRGLVLSIKEEDYITAAKAIGASDWRIITKHILPRTSTYVIVRATLAIPSYIIMESALSFIGLGIQQPEASWGNMLSAAQSVTKMTSFPWLLLPGVMIFIAVLSFNLLGDGLRDALDPKSVEDRH</sequence>
<dbReference type="PROSITE" id="PS50928">
    <property type="entry name" value="ABC_TM1"/>
    <property type="match status" value="1"/>
</dbReference>
<dbReference type="GO" id="GO:0005886">
    <property type="term" value="C:plasma membrane"/>
    <property type="evidence" value="ECO:0007669"/>
    <property type="project" value="UniProtKB-SubCell"/>
</dbReference>
<dbReference type="EMBL" id="JAFBDQ010000005">
    <property type="protein sequence ID" value="MBM7556357.1"/>
    <property type="molecule type" value="Genomic_DNA"/>
</dbReference>
<dbReference type="PANTHER" id="PTHR43839">
    <property type="entry name" value="OPPC IN A BINDING PROTEIN-DEPENDENT TRANSPORT SYSTEM"/>
    <property type="match status" value="1"/>
</dbReference>
<keyword evidence="5" id="KW-0813">Transport</keyword>
<comment type="similarity">
    <text evidence="5">Belongs to the binding-protein-dependent transport system permease family.</text>
</comment>
<feature type="transmembrane region" description="Helical" evidence="5">
    <location>
        <begin position="154"/>
        <end position="181"/>
    </location>
</feature>
<feature type="domain" description="ABC transmembrane type-1" evidence="6">
    <location>
        <begin position="27"/>
        <end position="223"/>
    </location>
</feature>
<evidence type="ECO:0000256" key="1">
    <source>
        <dbReference type="ARBA" id="ARBA00004141"/>
    </source>
</evidence>
<comment type="caution">
    <text evidence="7">The sequence shown here is derived from an EMBL/GenBank/DDBJ whole genome shotgun (WGS) entry which is preliminary data.</text>
</comment>
<dbReference type="PANTHER" id="PTHR43839:SF1">
    <property type="entry name" value="OPPC IN A BINDING PROTEIN-DEPENDENT TRANSPORT SYSTEM"/>
    <property type="match status" value="1"/>
</dbReference>
<dbReference type="Pfam" id="PF00528">
    <property type="entry name" value="BPD_transp_1"/>
    <property type="match status" value="1"/>
</dbReference>
<evidence type="ECO:0000256" key="5">
    <source>
        <dbReference type="RuleBase" id="RU363032"/>
    </source>
</evidence>
<comment type="subcellular location">
    <subcellularLocation>
        <location evidence="5">Cell membrane</location>
        <topology evidence="5">Multi-pass membrane protein</topology>
    </subcellularLocation>
    <subcellularLocation>
        <location evidence="1">Membrane</location>
        <topology evidence="1">Multi-pass membrane protein</topology>
    </subcellularLocation>
</comment>
<keyword evidence="8" id="KW-1185">Reference proteome</keyword>
<keyword evidence="4 5" id="KW-0472">Membrane</keyword>
<reference evidence="7" key="1">
    <citation type="submission" date="2021-01" db="EMBL/GenBank/DDBJ databases">
        <title>Genomic Encyclopedia of Type Strains, Phase IV (KMG-IV): sequencing the most valuable type-strain genomes for metagenomic binning, comparative biology and taxonomic classification.</title>
        <authorList>
            <person name="Goeker M."/>
        </authorList>
    </citation>
    <scope>NUCLEOTIDE SEQUENCE</scope>
    <source>
        <strain evidence="7">DSM 23230</strain>
    </source>
</reference>
<evidence type="ECO:0000256" key="2">
    <source>
        <dbReference type="ARBA" id="ARBA00022692"/>
    </source>
</evidence>
<evidence type="ECO:0000256" key="4">
    <source>
        <dbReference type="ARBA" id="ARBA00023136"/>
    </source>
</evidence>
<evidence type="ECO:0000313" key="7">
    <source>
        <dbReference type="EMBL" id="MBM7556357.1"/>
    </source>
</evidence>
<name>A0A939BP10_9FIRM</name>
<dbReference type="CDD" id="cd06261">
    <property type="entry name" value="TM_PBP2"/>
    <property type="match status" value="1"/>
</dbReference>
<dbReference type="InterPro" id="IPR035906">
    <property type="entry name" value="MetI-like_sf"/>
</dbReference>
<organism evidence="7 8">
    <name type="scientific">Halanaerobacter jeridensis</name>
    <dbReference type="NCBI Taxonomy" id="706427"/>
    <lineage>
        <taxon>Bacteria</taxon>
        <taxon>Bacillati</taxon>
        <taxon>Bacillota</taxon>
        <taxon>Clostridia</taxon>
        <taxon>Halanaerobiales</taxon>
        <taxon>Halobacteroidaceae</taxon>
        <taxon>Halanaerobacter</taxon>
    </lineage>
</organism>